<feature type="repeat" description="ANK" evidence="3">
    <location>
        <begin position="139"/>
        <end position="171"/>
    </location>
</feature>
<dbReference type="InterPro" id="IPR036770">
    <property type="entry name" value="Ankyrin_rpt-contain_sf"/>
</dbReference>
<dbReference type="PROSITE" id="PS50088">
    <property type="entry name" value="ANK_REPEAT"/>
    <property type="match status" value="21"/>
</dbReference>
<dbReference type="PANTHER" id="PTHR24161">
    <property type="entry name" value="ANK_REP_REGION DOMAIN-CONTAINING PROTEIN-RELATED"/>
    <property type="match status" value="1"/>
</dbReference>
<reference evidence="4" key="2">
    <citation type="submission" date="2025-08" db="UniProtKB">
        <authorList>
            <consortium name="Ensembl"/>
        </authorList>
    </citation>
    <scope>IDENTIFICATION</scope>
</reference>
<sequence length="989" mass="106526">SLLNQKENINILDQERRTPLHAAAYLGDVAILELLILSGKAAWVRALLPLAPCQKALHLLLKHSADVNARDKHWQTPLHVAAANRATKCVEAIIPLLSTVNVADRTGRTALHHAVHSGHLEMVNLLLNKGASLSTCDKKDRQPIHWAAFLGHLEVLKLLVARGADVMCKDKKGYTLLHTAAASGQVEVVRHLLRLGIDEPNTFGNTALHIACYMGQDAVANELVNYGANVNQPNEKGFTPLHFAAVSTNGALCLELLVNNGADVNFQSKEGKSPLHMAAIHGRFTRSQILIQNGSEIDCADKYGNTPLHVAARYGHELLISTLMTNGADTARRGIHDMFPLHLAVLFGFSDCCRKLLSSGFDINTPDNLGRTCLHAAASGGNVECLNLLLSSGADLRRRDKFGRTPLHYAAANGSYQCTVTLVTAGGSVNEADCKGCTPLHYAAASDTYRSCLEFLLDNGADPSLRDKQGYTAVHYAAAYGNRQNLELVSELEQPPLLEMSFNCLEDVESTIPVSPLHLAAYNGHCEALKTLAETLVNLDVRDHKGRTALYLATERGSTECVEVLTSHGASALVKERKRKWTPLHAAAANGNTDSLHLLIDSGERADITDVMDIHGQTPLMLAIMNGHVDCVHLLLEKGSTADAADKRGRTALHRGAVTGCEDCLAALLDHDAFVLCRDFKGRTPIHFASACGHLEILRTLLQAALSTDPLDSVVDYSGYSPMHWASYSGHEDCLELLLEHNPFAYLEGNPFTPLHWTLMSLRPPLHPLSCLARTPLHAAAFADNIHGLQLLLRHQAEVDMTDKLGRTPLMVASENGHTAAVEFLLYQAKANITVLDVNKNTALHLACSKVGAAVTITFRRGLICLLQSRGKALPVQTPLHIAARNGLAAVVQALLSRGATVLAVDEEGHTPALACAPNKDVADCLALILSTMKPFPPKDTISSFSFNLLKNCGIAAKTAACGALPNGSSCPYGKDRPSAIGLDGCYSE</sequence>
<feature type="repeat" description="ANK" evidence="3">
    <location>
        <begin position="15"/>
        <end position="39"/>
    </location>
</feature>
<feature type="repeat" description="ANK" evidence="3">
    <location>
        <begin position="875"/>
        <end position="907"/>
    </location>
</feature>
<feature type="repeat" description="ANK" evidence="3">
    <location>
        <begin position="435"/>
        <end position="468"/>
    </location>
</feature>
<feature type="repeat" description="ANK" evidence="3">
    <location>
        <begin position="336"/>
        <end position="368"/>
    </location>
</feature>
<keyword evidence="5" id="KW-1185">Reference proteome</keyword>
<feature type="repeat" description="ANK" evidence="3">
    <location>
        <begin position="681"/>
        <end position="713"/>
    </location>
</feature>
<gene>
    <name evidence="4" type="primary">ANKRD52</name>
</gene>
<dbReference type="InterPro" id="IPR002110">
    <property type="entry name" value="Ankyrin_rpt"/>
</dbReference>
<feature type="repeat" description="ANK" evidence="3">
    <location>
        <begin position="270"/>
        <end position="302"/>
    </location>
</feature>
<reference evidence="4" key="3">
    <citation type="submission" date="2025-09" db="UniProtKB">
        <authorList>
            <consortium name="Ensembl"/>
        </authorList>
    </citation>
    <scope>IDENTIFICATION</scope>
</reference>
<dbReference type="Gene3D" id="1.25.40.20">
    <property type="entry name" value="Ankyrin repeat-containing domain"/>
    <property type="match status" value="12"/>
</dbReference>
<evidence type="ECO:0000256" key="1">
    <source>
        <dbReference type="ARBA" id="ARBA00022737"/>
    </source>
</evidence>
<evidence type="ECO:0000313" key="4">
    <source>
        <dbReference type="Ensembl" id="ENSSHBP00005018317.1"/>
    </source>
</evidence>
<evidence type="ECO:0000256" key="2">
    <source>
        <dbReference type="ARBA" id="ARBA00023043"/>
    </source>
</evidence>
<dbReference type="Pfam" id="PF00023">
    <property type="entry name" value="Ank"/>
    <property type="match status" value="3"/>
</dbReference>
<dbReference type="Pfam" id="PF12796">
    <property type="entry name" value="Ank_2"/>
    <property type="match status" value="8"/>
</dbReference>
<feature type="repeat" description="ANK" evidence="3">
    <location>
        <begin position="172"/>
        <end position="198"/>
    </location>
</feature>
<feature type="repeat" description="ANK" evidence="3">
    <location>
        <begin position="369"/>
        <end position="401"/>
    </location>
</feature>
<dbReference type="Ensembl" id="ENSSHBT00005021898.1">
    <property type="protein sequence ID" value="ENSSHBP00005018317.1"/>
    <property type="gene ID" value="ENSSHBG00005015076.1"/>
</dbReference>
<name>A0A672UV14_STRHB</name>
<dbReference type="Proteomes" id="UP000472266">
    <property type="component" value="Chromosome 23"/>
</dbReference>
<evidence type="ECO:0000313" key="5">
    <source>
        <dbReference type="Proteomes" id="UP000472266"/>
    </source>
</evidence>
<reference evidence="4 5" key="1">
    <citation type="submission" date="2019-11" db="EMBL/GenBank/DDBJ databases">
        <title>Strigops habroptila (kakapo) genome, bStrHab1, primary haplotype, v2.</title>
        <authorList>
            <person name="Jarvis E.D."/>
            <person name="Howard J."/>
            <person name="Rhie A."/>
            <person name="Phillippy A."/>
            <person name="Korlach J."/>
            <person name="Digby A."/>
            <person name="Iorns D."/>
            <person name="Eason D."/>
            <person name="Robertson B."/>
            <person name="Raemaekers T."/>
            <person name="Howe K."/>
            <person name="Lewin H."/>
            <person name="Damas J."/>
            <person name="Hastie A."/>
            <person name="Tracey A."/>
            <person name="Chow W."/>
            <person name="Fedrigo O."/>
        </authorList>
    </citation>
    <scope>NUCLEOTIDE SEQUENCE [LARGE SCALE GENOMIC DNA]</scope>
</reference>
<dbReference type="PANTHER" id="PTHR24161:SF119">
    <property type="entry name" value="ANKYRIN REPEAT DOMAIN 44"/>
    <property type="match status" value="1"/>
</dbReference>
<dbReference type="SUPFAM" id="SSF48403">
    <property type="entry name" value="Ankyrin repeat"/>
    <property type="match status" value="4"/>
</dbReference>
<dbReference type="PROSITE" id="PS50297">
    <property type="entry name" value="ANK_REP_REGION"/>
    <property type="match status" value="21"/>
</dbReference>
<dbReference type="Pfam" id="PF13637">
    <property type="entry name" value="Ank_4"/>
    <property type="match status" value="1"/>
</dbReference>
<dbReference type="AlphaFoldDB" id="A0A672UV14"/>
<feature type="repeat" description="ANK" evidence="3">
    <location>
        <begin position="402"/>
        <end position="434"/>
    </location>
</feature>
<feature type="repeat" description="ANK" evidence="3">
    <location>
        <begin position="236"/>
        <end position="269"/>
    </location>
</feature>
<feature type="repeat" description="ANK" evidence="3">
    <location>
        <begin position="718"/>
        <end position="742"/>
    </location>
</feature>
<feature type="repeat" description="ANK" evidence="3">
    <location>
        <begin position="805"/>
        <end position="838"/>
    </location>
</feature>
<feature type="repeat" description="ANK" evidence="3">
    <location>
        <begin position="515"/>
        <end position="544"/>
    </location>
</feature>
<feature type="repeat" description="ANK" evidence="3">
    <location>
        <begin position="772"/>
        <end position="804"/>
    </location>
</feature>
<organism evidence="4 5">
    <name type="scientific">Strigops habroptila</name>
    <name type="common">Kakapo</name>
    <dbReference type="NCBI Taxonomy" id="2489341"/>
    <lineage>
        <taxon>Eukaryota</taxon>
        <taxon>Metazoa</taxon>
        <taxon>Chordata</taxon>
        <taxon>Craniata</taxon>
        <taxon>Vertebrata</taxon>
        <taxon>Euteleostomi</taxon>
        <taxon>Archelosauria</taxon>
        <taxon>Archosauria</taxon>
        <taxon>Dinosauria</taxon>
        <taxon>Saurischia</taxon>
        <taxon>Theropoda</taxon>
        <taxon>Coelurosauria</taxon>
        <taxon>Aves</taxon>
        <taxon>Neognathae</taxon>
        <taxon>Neoaves</taxon>
        <taxon>Telluraves</taxon>
        <taxon>Australaves</taxon>
        <taxon>Psittaciformes</taxon>
        <taxon>Psittacidae</taxon>
        <taxon>Strigops</taxon>
    </lineage>
</organism>
<feature type="repeat" description="ANK" evidence="3">
    <location>
        <begin position="579"/>
        <end position="611"/>
    </location>
</feature>
<feature type="repeat" description="ANK" evidence="3">
    <location>
        <begin position="106"/>
        <end position="138"/>
    </location>
</feature>
<dbReference type="PRINTS" id="PR01415">
    <property type="entry name" value="ANKYRIN"/>
</dbReference>
<evidence type="ECO:0000256" key="3">
    <source>
        <dbReference type="PROSITE-ProRule" id="PRU00023"/>
    </source>
</evidence>
<keyword evidence="1" id="KW-0677">Repeat</keyword>
<keyword evidence="2 3" id="KW-0040">ANK repeat</keyword>
<accession>A0A672UV14</accession>
<dbReference type="SMART" id="SM00248">
    <property type="entry name" value="ANK"/>
    <property type="match status" value="25"/>
</dbReference>
<feature type="repeat" description="ANK" evidence="3">
    <location>
        <begin position="203"/>
        <end position="235"/>
    </location>
</feature>
<proteinExistence type="predicted"/>
<feature type="repeat" description="ANK" evidence="3">
    <location>
        <begin position="303"/>
        <end position="335"/>
    </location>
</feature>
<dbReference type="GeneTree" id="ENSGT00950000182908"/>
<protein>
    <submittedName>
        <fullName evidence="4">Ankyrin repeat domain 52</fullName>
    </submittedName>
</protein>
<feature type="repeat" description="ANK" evidence="3">
    <location>
        <begin position="545"/>
        <end position="577"/>
    </location>
</feature>
<feature type="repeat" description="ANK" evidence="3">
    <location>
        <begin position="615"/>
        <end position="647"/>
    </location>
</feature>